<evidence type="ECO:0000256" key="1">
    <source>
        <dbReference type="ARBA" id="ARBA00006754"/>
    </source>
</evidence>
<proteinExistence type="inferred from homology"/>
<dbReference type="Pfam" id="PF13556">
    <property type="entry name" value="HTH_30"/>
    <property type="match status" value="1"/>
</dbReference>
<evidence type="ECO:0000256" key="2">
    <source>
        <dbReference type="SAM" id="MobiDB-lite"/>
    </source>
</evidence>
<feature type="domain" description="CdaR GGDEF-like" evidence="4">
    <location>
        <begin position="328"/>
        <end position="478"/>
    </location>
</feature>
<feature type="domain" description="PucR C-terminal helix-turn-helix" evidence="3">
    <location>
        <begin position="543"/>
        <end position="596"/>
    </location>
</feature>
<dbReference type="InterPro" id="IPR025736">
    <property type="entry name" value="PucR_C-HTH_dom"/>
</dbReference>
<evidence type="ECO:0000259" key="4">
    <source>
        <dbReference type="Pfam" id="PF17853"/>
    </source>
</evidence>
<comment type="similarity">
    <text evidence="1">Belongs to the CdaR family.</text>
</comment>
<dbReference type="AlphaFoldDB" id="A0AAU3GNV5"/>
<accession>A0AAU3GNV5</accession>
<reference evidence="5" key="1">
    <citation type="submission" date="2022-10" db="EMBL/GenBank/DDBJ databases">
        <title>The complete genomes of actinobacterial strains from the NBC collection.</title>
        <authorList>
            <person name="Joergensen T.S."/>
            <person name="Alvarez Arevalo M."/>
            <person name="Sterndorff E.B."/>
            <person name="Faurdal D."/>
            <person name="Vuksanovic O."/>
            <person name="Mourched A.-S."/>
            <person name="Charusanti P."/>
            <person name="Shaw S."/>
            <person name="Blin K."/>
            <person name="Weber T."/>
        </authorList>
    </citation>
    <scope>NUCLEOTIDE SEQUENCE</scope>
    <source>
        <strain evidence="5">NBC_01401</strain>
    </source>
</reference>
<dbReference type="EMBL" id="CP109535">
    <property type="protein sequence ID" value="WTY94648.1"/>
    <property type="molecule type" value="Genomic_DNA"/>
</dbReference>
<dbReference type="PANTHER" id="PTHR33744:SF17">
    <property type="entry name" value="CONSERVED PROTEIN"/>
    <property type="match status" value="1"/>
</dbReference>
<sequence>MRISETDRTDQGPGPDHSPGSGPGPGPTLAQLIALVAAGTLDVVVAPCGTDVPVSDVVLHDPGEERDEEAWAATGLVLLAVGVEAASPEAVDVLRAADRAGAAAVVMRRGARGPRTALLEAAERGRTALLTRGPGQGWTDVLGRLRTALVHSVPDRFAGSAGLDGVDGLRLGDLSGLANTVADLVGGAITIEDPQSRVLAYSRMDHEPDPMRRLTILGQEVPRWRVVELRESGFFQALWNTDDVVRLPADERYAERLAIAVRHGSEVLGSIWAAADGRPLAEDAAAALATAGRAAVPHLSHHRTWGRAAAWAREGAVHALLAGNPQAAYDVGIARDRPHAVMVAEAYAYNRREAYAYNRREPYAHNQREAHAYDGREAPDGQETVPGDAGQRVLDVLALQAAAYRPGCVTARSGRRLYAVVPALDGETDPARTLLATVGSAQGGGGPGSVVFAGAGPVVADLAQLPASREAAELVVRVLRERASRLPAAPAGPAVASYEEVAADAAVLRLLDRVEPLWGAMRGPVHAMVEHDLAHGSRYGDSVTAHLDAFGDTAAAARRLSVHPNTLRYRLRRARELFGVDLADPAVRLLADVGLRLGRRTG</sequence>
<dbReference type="PANTHER" id="PTHR33744">
    <property type="entry name" value="CARBOHYDRATE DIACID REGULATOR"/>
    <property type="match status" value="1"/>
</dbReference>
<protein>
    <submittedName>
        <fullName evidence="5">Helix-turn-helix domain-containing protein</fullName>
    </submittedName>
</protein>
<evidence type="ECO:0000313" key="5">
    <source>
        <dbReference type="EMBL" id="WTY94648.1"/>
    </source>
</evidence>
<dbReference type="InterPro" id="IPR041522">
    <property type="entry name" value="CdaR_GGDEF"/>
</dbReference>
<dbReference type="Gene3D" id="1.10.10.2840">
    <property type="entry name" value="PucR C-terminal helix-turn-helix domain"/>
    <property type="match status" value="1"/>
</dbReference>
<gene>
    <name evidence="5" type="ORF">OG626_06915</name>
</gene>
<feature type="compositionally biased region" description="Basic and acidic residues" evidence="2">
    <location>
        <begin position="1"/>
        <end position="10"/>
    </location>
</feature>
<feature type="region of interest" description="Disordered" evidence="2">
    <location>
        <begin position="1"/>
        <end position="27"/>
    </location>
</feature>
<organism evidence="5">
    <name type="scientific">Streptomyces sp. NBC_01401</name>
    <dbReference type="NCBI Taxonomy" id="2903854"/>
    <lineage>
        <taxon>Bacteria</taxon>
        <taxon>Bacillati</taxon>
        <taxon>Actinomycetota</taxon>
        <taxon>Actinomycetes</taxon>
        <taxon>Kitasatosporales</taxon>
        <taxon>Streptomycetaceae</taxon>
        <taxon>Streptomyces</taxon>
    </lineage>
</organism>
<dbReference type="Pfam" id="PF17853">
    <property type="entry name" value="GGDEF_2"/>
    <property type="match status" value="1"/>
</dbReference>
<dbReference type="InterPro" id="IPR042070">
    <property type="entry name" value="PucR_C-HTH_sf"/>
</dbReference>
<dbReference type="InterPro" id="IPR051448">
    <property type="entry name" value="CdaR-like_regulators"/>
</dbReference>
<evidence type="ECO:0000259" key="3">
    <source>
        <dbReference type="Pfam" id="PF13556"/>
    </source>
</evidence>
<name>A0AAU3GNV5_9ACTN</name>